<reference evidence="5" key="2">
    <citation type="submission" date="2025-08" db="UniProtKB">
        <authorList>
            <consortium name="RefSeq"/>
        </authorList>
    </citation>
    <scope>IDENTIFICATION</scope>
    <source>
        <tissue evidence="5">Leaf</tissue>
    </source>
</reference>
<dbReference type="InterPro" id="IPR005162">
    <property type="entry name" value="Retrotrans_gag_dom"/>
</dbReference>
<keyword evidence="1" id="KW-0511">Multifunctional enzyme</keyword>
<accession>A0ABM0T0D4</accession>
<dbReference type="PROSITE" id="PS50878">
    <property type="entry name" value="RT_POL"/>
    <property type="match status" value="1"/>
</dbReference>
<dbReference type="Gene3D" id="3.30.70.270">
    <property type="match status" value="2"/>
</dbReference>
<protein>
    <submittedName>
        <fullName evidence="5">Uncharacterized protein LOC104704456</fullName>
    </submittedName>
</protein>
<name>A0ABM0T0D4_CAMSA</name>
<dbReference type="Pfam" id="PF17919">
    <property type="entry name" value="RT_RNaseH_2"/>
    <property type="match status" value="1"/>
</dbReference>
<keyword evidence="4" id="KW-1185">Reference proteome</keyword>
<dbReference type="InterPro" id="IPR043128">
    <property type="entry name" value="Rev_trsase/Diguanyl_cyclase"/>
</dbReference>
<dbReference type="InterPro" id="IPR050951">
    <property type="entry name" value="Retrovirus_Pol_polyprotein"/>
</dbReference>
<dbReference type="InterPro" id="IPR000477">
    <property type="entry name" value="RT_dom"/>
</dbReference>
<dbReference type="Pfam" id="PF00078">
    <property type="entry name" value="RVT_1"/>
    <property type="match status" value="1"/>
</dbReference>
<dbReference type="Gene3D" id="3.10.10.10">
    <property type="entry name" value="HIV Type 1 Reverse Transcriptase, subunit A, domain 1"/>
    <property type="match status" value="1"/>
</dbReference>
<feature type="region of interest" description="Disordered" evidence="2">
    <location>
        <begin position="284"/>
        <end position="309"/>
    </location>
</feature>
<feature type="region of interest" description="Disordered" evidence="2">
    <location>
        <begin position="1"/>
        <end position="23"/>
    </location>
</feature>
<gene>
    <name evidence="5" type="primary">LOC104704456</name>
</gene>
<feature type="compositionally biased region" description="Basic and acidic residues" evidence="2">
    <location>
        <begin position="386"/>
        <end position="395"/>
    </location>
</feature>
<sequence length="984" mass="111543">MVGTRSQPNRVEDGSSVEFSEAKTVDEAPMVQILNRTEALELAIAEHNKKIDRNITDMFDMIKMIPKQTVYNNDQKNSGKGLMAVSATPGSSAGYSDQQGGRSAGYVDQQRSGGSGLTGQYHGVARLGKVDFPRFDGVWVTEWLGKVEDFFSLDGTPCESKVRMASIHFDSHVATWHHALVQTPMGRSVLRDWGSYKLLLKERFENVMEDPIADLKNLQETDGIVDYHQKFELIKTRVSLSEEYLVSAYLAGLRLDTQMHIRMFQPQSVRQCLVLGRLYEKAHPQHKSNTGGGYNSKPHYNGSASKHQTSFKKDNLVEASKQGFQAPANRNFLSQEEMSDRRAKGLCFICDEKYTPDHYLKHKKSQVFMIEVEEEDDEYEADETQEEKNEEKDNPRVSISSVSGVSDYMTMKVKGVHNKKDLEKLGVTVQSAGVTRVTVADGSKLGVQGRVSQFQWSFQGTPFKDGFMLILLGGCDMVLGAQWLAPLGDITWNLQKLEMGFWWKRQKMLLHGIKQGAIRTVKATKFNKKQDEAVQISMICAQEVVQQEAVMLYAVEISQRENANNSAVLKLKSEYSDIFEAPTSLPPFIEEHNHKIVLKSGSDPVNQRPYRYATYQKDEIDKIVRELLFAGTIRVSSSPFSSPLVLVKKKDGNWRLCVDYRRLNGLTIKNRLTIPLIKDLLDELGGSAVFSKIDLRAGYHQVRMEPEDIHKTAFKSHNRHFEYLVMPFGLTNAPATFQGLMNAVLKEFLRKFVLVFFDDILVYSSTVEDHIVHLKHVFHTMRQHHLFAKESKCAFATDRVEYLGHFIAVGGVSTNPKVNAVADWPTPSNVKQLHGFFGFAGYYRRFVKNFGTIARPLTVLTKKDAFLWSQEASAAFKSLKDALCQAPVLALPLFDKPFVVETDACTTGIGAVLMQEDHPLAFINRHLKGRQLNLSIYKKELLAVVFAVQKWRHYLLPNHFVIKTDQRSLKYLLEQRLNTPIQQQ</sequence>
<dbReference type="Proteomes" id="UP000694864">
    <property type="component" value="Chromosome 7"/>
</dbReference>
<dbReference type="Pfam" id="PF03732">
    <property type="entry name" value="Retrotrans_gag"/>
    <property type="match status" value="1"/>
</dbReference>
<organism evidence="4 5">
    <name type="scientific">Camelina sativa</name>
    <name type="common">False flax</name>
    <name type="synonym">Myagrum sativum</name>
    <dbReference type="NCBI Taxonomy" id="90675"/>
    <lineage>
        <taxon>Eukaryota</taxon>
        <taxon>Viridiplantae</taxon>
        <taxon>Streptophyta</taxon>
        <taxon>Embryophyta</taxon>
        <taxon>Tracheophyta</taxon>
        <taxon>Spermatophyta</taxon>
        <taxon>Magnoliopsida</taxon>
        <taxon>eudicotyledons</taxon>
        <taxon>Gunneridae</taxon>
        <taxon>Pentapetalae</taxon>
        <taxon>rosids</taxon>
        <taxon>malvids</taxon>
        <taxon>Brassicales</taxon>
        <taxon>Brassicaceae</taxon>
        <taxon>Camelineae</taxon>
        <taxon>Camelina</taxon>
    </lineage>
</organism>
<dbReference type="PANTHER" id="PTHR37984:SF5">
    <property type="entry name" value="PROTEIN NYNRIN-LIKE"/>
    <property type="match status" value="1"/>
</dbReference>
<dbReference type="CDD" id="cd09274">
    <property type="entry name" value="RNase_HI_RT_Ty3"/>
    <property type="match status" value="1"/>
</dbReference>
<feature type="compositionally biased region" description="Acidic residues" evidence="2">
    <location>
        <begin position="374"/>
        <end position="385"/>
    </location>
</feature>
<dbReference type="InterPro" id="IPR043502">
    <property type="entry name" value="DNA/RNA_pol_sf"/>
</dbReference>
<dbReference type="CDD" id="cd00303">
    <property type="entry name" value="retropepsin_like"/>
    <property type="match status" value="1"/>
</dbReference>
<dbReference type="PANTHER" id="PTHR37984">
    <property type="entry name" value="PROTEIN CBG26694"/>
    <property type="match status" value="1"/>
</dbReference>
<dbReference type="CDD" id="cd01647">
    <property type="entry name" value="RT_LTR"/>
    <property type="match status" value="1"/>
</dbReference>
<evidence type="ECO:0000259" key="3">
    <source>
        <dbReference type="PROSITE" id="PS50878"/>
    </source>
</evidence>
<dbReference type="SUPFAM" id="SSF56672">
    <property type="entry name" value="DNA/RNA polymerases"/>
    <property type="match status" value="1"/>
</dbReference>
<feature type="region of interest" description="Disordered" evidence="2">
    <location>
        <begin position="374"/>
        <end position="399"/>
    </location>
</feature>
<dbReference type="InterPro" id="IPR041577">
    <property type="entry name" value="RT_RNaseH_2"/>
</dbReference>
<feature type="compositionally biased region" description="Polar residues" evidence="2">
    <location>
        <begin position="88"/>
        <end position="101"/>
    </location>
</feature>
<dbReference type="GeneID" id="104704456"/>
<feature type="region of interest" description="Disordered" evidence="2">
    <location>
        <begin position="87"/>
        <end position="113"/>
    </location>
</feature>
<evidence type="ECO:0000256" key="1">
    <source>
        <dbReference type="ARBA" id="ARBA00023268"/>
    </source>
</evidence>
<evidence type="ECO:0000256" key="2">
    <source>
        <dbReference type="SAM" id="MobiDB-lite"/>
    </source>
</evidence>
<feature type="domain" description="Reverse transcriptase" evidence="3">
    <location>
        <begin position="628"/>
        <end position="807"/>
    </location>
</feature>
<proteinExistence type="predicted"/>
<reference evidence="4" key="1">
    <citation type="journal article" date="2014" name="Nat. Commun.">
        <title>The emerging biofuel crop Camelina sativa retains a highly undifferentiated hexaploid genome structure.</title>
        <authorList>
            <person name="Kagale S."/>
            <person name="Koh C."/>
            <person name="Nixon J."/>
            <person name="Bollina V."/>
            <person name="Clarke W.E."/>
            <person name="Tuteja R."/>
            <person name="Spillane C."/>
            <person name="Robinson S.J."/>
            <person name="Links M.G."/>
            <person name="Clarke C."/>
            <person name="Higgins E.E."/>
            <person name="Huebert T."/>
            <person name="Sharpe A.G."/>
            <person name="Parkin I.A."/>
        </authorList>
    </citation>
    <scope>NUCLEOTIDE SEQUENCE [LARGE SCALE GENOMIC DNA]</scope>
    <source>
        <strain evidence="4">cv. DH55</strain>
    </source>
</reference>
<evidence type="ECO:0000313" key="5">
    <source>
        <dbReference type="RefSeq" id="XP_010418845.1"/>
    </source>
</evidence>
<dbReference type="RefSeq" id="XP_010418845.1">
    <property type="nucleotide sequence ID" value="XM_010420543.1"/>
</dbReference>
<evidence type="ECO:0000313" key="4">
    <source>
        <dbReference type="Proteomes" id="UP000694864"/>
    </source>
</evidence>